<sequence length="56" mass="6472">MAFLARELSREPQDIDRLPEYCRDSFIGIVAMPEGRFRIRFTDGQTGRPLEAIRSS</sequence>
<protein>
    <submittedName>
        <fullName evidence="1">Uncharacterized protein</fullName>
    </submittedName>
</protein>
<reference evidence="2" key="1">
    <citation type="journal article" date="2019" name="Int. J. Syst. Evol. Microbiol.">
        <title>The Global Catalogue of Microorganisms (GCM) 10K type strain sequencing project: providing services to taxonomists for standard genome sequencing and annotation.</title>
        <authorList>
            <consortium name="The Broad Institute Genomics Platform"/>
            <consortium name="The Broad Institute Genome Sequencing Center for Infectious Disease"/>
            <person name="Wu L."/>
            <person name="Ma J."/>
        </authorList>
    </citation>
    <scope>NUCLEOTIDE SEQUENCE [LARGE SCALE GENOMIC DNA]</scope>
    <source>
        <strain evidence="2">JCM 16902</strain>
    </source>
</reference>
<dbReference type="Proteomes" id="UP001501074">
    <property type="component" value="Unassembled WGS sequence"/>
</dbReference>
<keyword evidence="2" id="KW-1185">Reference proteome</keyword>
<evidence type="ECO:0000313" key="1">
    <source>
        <dbReference type="EMBL" id="GAA3627469.1"/>
    </source>
</evidence>
<name>A0ABP7A9K2_9ACTN</name>
<proteinExistence type="predicted"/>
<gene>
    <name evidence="1" type="ORF">GCM10022223_50940</name>
</gene>
<dbReference type="EMBL" id="BAAAZO010000010">
    <property type="protein sequence ID" value="GAA3627469.1"/>
    <property type="molecule type" value="Genomic_DNA"/>
</dbReference>
<accession>A0ABP7A9K2</accession>
<comment type="caution">
    <text evidence="1">The sequence shown here is derived from an EMBL/GenBank/DDBJ whole genome shotgun (WGS) entry which is preliminary data.</text>
</comment>
<organism evidence="1 2">
    <name type="scientific">Kineosporia mesophila</name>
    <dbReference type="NCBI Taxonomy" id="566012"/>
    <lineage>
        <taxon>Bacteria</taxon>
        <taxon>Bacillati</taxon>
        <taxon>Actinomycetota</taxon>
        <taxon>Actinomycetes</taxon>
        <taxon>Kineosporiales</taxon>
        <taxon>Kineosporiaceae</taxon>
        <taxon>Kineosporia</taxon>
    </lineage>
</organism>
<evidence type="ECO:0000313" key="2">
    <source>
        <dbReference type="Proteomes" id="UP001501074"/>
    </source>
</evidence>